<evidence type="ECO:0000313" key="2">
    <source>
        <dbReference type="Proteomes" id="UP000024635"/>
    </source>
</evidence>
<sequence length="258" mass="29952">MWRMSSMYRSAYNVSSQRCFGRPFGRFPGTSKSKLVLQISWVRLPSDERVGRHVFNLFNVATETKTRQPIAPRLRQLFKLPFVFCHGAATFHSRALTLCVEDVEGSVILILHQTQILLLCVGASLAAEKKCKDSKVSPEIKELILDYHKDRREGDAMEWNCGFESKAEGTLKNSTTRVDWKKINRKFGFNFFEYNKADREQYTVPKDIVRFVLEHWWSNELYAKCNMKEKTIKKFGCSYKDGDVFLIACVYEKRACGK</sequence>
<reference evidence="2" key="1">
    <citation type="journal article" date="2015" name="Nat. Genet.">
        <title>The genome and transcriptome of the zoonotic hookworm Ancylostoma ceylanicum identify infection-specific gene families.</title>
        <authorList>
            <person name="Schwarz E.M."/>
            <person name="Hu Y."/>
            <person name="Antoshechkin I."/>
            <person name="Miller M.M."/>
            <person name="Sternberg P.W."/>
            <person name="Aroian R.V."/>
        </authorList>
    </citation>
    <scope>NUCLEOTIDE SEQUENCE</scope>
    <source>
        <strain evidence="2">HY135</strain>
    </source>
</reference>
<dbReference type="Gene3D" id="3.40.33.10">
    <property type="entry name" value="CAP"/>
    <property type="match status" value="1"/>
</dbReference>
<dbReference type="Proteomes" id="UP000024635">
    <property type="component" value="Unassembled WGS sequence"/>
</dbReference>
<accession>A0A016VGX6</accession>
<keyword evidence="2" id="KW-1185">Reference proteome</keyword>
<dbReference type="Pfam" id="PF17641">
    <property type="entry name" value="ASPRs"/>
    <property type="match status" value="1"/>
</dbReference>
<evidence type="ECO:0000313" key="1">
    <source>
        <dbReference type="EMBL" id="EYC26287.1"/>
    </source>
</evidence>
<protein>
    <submittedName>
        <fullName evidence="1">Uncharacterized protein</fullName>
    </submittedName>
</protein>
<dbReference type="InterPro" id="IPR035940">
    <property type="entry name" value="CAP_sf"/>
</dbReference>
<gene>
    <name evidence="1" type="primary">Acey_s0010.g1067</name>
    <name evidence="1" type="ORF">Y032_0010g1067</name>
</gene>
<name>A0A016VGX6_9BILA</name>
<proteinExistence type="predicted"/>
<dbReference type="OrthoDB" id="10470724at2759"/>
<dbReference type="AlphaFoldDB" id="A0A016VGX6"/>
<dbReference type="SUPFAM" id="SSF55797">
    <property type="entry name" value="PR-1-like"/>
    <property type="match status" value="1"/>
</dbReference>
<comment type="caution">
    <text evidence="1">The sequence shown here is derived from an EMBL/GenBank/DDBJ whole genome shotgun (WGS) entry which is preliminary data.</text>
</comment>
<dbReference type="EMBL" id="JARK01001346">
    <property type="protein sequence ID" value="EYC26287.1"/>
    <property type="molecule type" value="Genomic_DNA"/>
</dbReference>
<dbReference type="InterPro" id="IPR035109">
    <property type="entry name" value="ASPR"/>
</dbReference>
<organism evidence="1 2">
    <name type="scientific">Ancylostoma ceylanicum</name>
    <dbReference type="NCBI Taxonomy" id="53326"/>
    <lineage>
        <taxon>Eukaryota</taxon>
        <taxon>Metazoa</taxon>
        <taxon>Ecdysozoa</taxon>
        <taxon>Nematoda</taxon>
        <taxon>Chromadorea</taxon>
        <taxon>Rhabditida</taxon>
        <taxon>Rhabditina</taxon>
        <taxon>Rhabditomorpha</taxon>
        <taxon>Strongyloidea</taxon>
        <taxon>Ancylostomatidae</taxon>
        <taxon>Ancylostomatinae</taxon>
        <taxon>Ancylostoma</taxon>
    </lineage>
</organism>